<dbReference type="EMBL" id="ML994618">
    <property type="protein sequence ID" value="KAF2190636.1"/>
    <property type="molecule type" value="Genomic_DNA"/>
</dbReference>
<dbReference type="Proteomes" id="UP000800200">
    <property type="component" value="Unassembled WGS sequence"/>
</dbReference>
<evidence type="ECO:0000313" key="2">
    <source>
        <dbReference type="EMBL" id="KAF2190636.1"/>
    </source>
</evidence>
<proteinExistence type="predicted"/>
<sequence length="168" mass="18152">METSFASSLTVNLSTSSSLTASPRSPPAATANDEEASKVAGLPSISPAGTFKPRCHIPLPRTKPQTLKHPAQQTSRQITTVENTKLDTRSRSPSPTSTCYSNSPKSPPRPQNLLLLLPLRQLLALIAPRHHGPCPFLHSLPPGVHEVSYPPTAKHYERCSLPLCPIQL</sequence>
<feature type="compositionally biased region" description="Polar residues" evidence="1">
    <location>
        <begin position="71"/>
        <end position="83"/>
    </location>
</feature>
<evidence type="ECO:0000256" key="1">
    <source>
        <dbReference type="SAM" id="MobiDB-lite"/>
    </source>
</evidence>
<accession>A0A6A6EL70</accession>
<keyword evidence="3" id="KW-1185">Reference proteome</keyword>
<organism evidence="2 3">
    <name type="scientific">Zopfia rhizophila CBS 207.26</name>
    <dbReference type="NCBI Taxonomy" id="1314779"/>
    <lineage>
        <taxon>Eukaryota</taxon>
        <taxon>Fungi</taxon>
        <taxon>Dikarya</taxon>
        <taxon>Ascomycota</taxon>
        <taxon>Pezizomycotina</taxon>
        <taxon>Dothideomycetes</taxon>
        <taxon>Dothideomycetes incertae sedis</taxon>
        <taxon>Zopfiaceae</taxon>
        <taxon>Zopfia</taxon>
    </lineage>
</organism>
<feature type="region of interest" description="Disordered" evidence="1">
    <location>
        <begin position="1"/>
        <end position="108"/>
    </location>
</feature>
<protein>
    <submittedName>
        <fullName evidence="2">Uncharacterized protein</fullName>
    </submittedName>
</protein>
<name>A0A6A6EL70_9PEZI</name>
<feature type="compositionally biased region" description="Low complexity" evidence="1">
    <location>
        <begin position="1"/>
        <end position="31"/>
    </location>
</feature>
<gene>
    <name evidence="2" type="ORF">K469DRAFT_389765</name>
</gene>
<dbReference type="AlphaFoldDB" id="A0A6A6EL70"/>
<reference evidence="2" key="1">
    <citation type="journal article" date="2020" name="Stud. Mycol.">
        <title>101 Dothideomycetes genomes: a test case for predicting lifestyles and emergence of pathogens.</title>
        <authorList>
            <person name="Haridas S."/>
            <person name="Albert R."/>
            <person name="Binder M."/>
            <person name="Bloem J."/>
            <person name="Labutti K."/>
            <person name="Salamov A."/>
            <person name="Andreopoulos B."/>
            <person name="Baker S."/>
            <person name="Barry K."/>
            <person name="Bills G."/>
            <person name="Bluhm B."/>
            <person name="Cannon C."/>
            <person name="Castanera R."/>
            <person name="Culley D."/>
            <person name="Daum C."/>
            <person name="Ezra D."/>
            <person name="Gonzalez J."/>
            <person name="Henrissat B."/>
            <person name="Kuo A."/>
            <person name="Liang C."/>
            <person name="Lipzen A."/>
            <person name="Lutzoni F."/>
            <person name="Magnuson J."/>
            <person name="Mondo S."/>
            <person name="Nolan M."/>
            <person name="Ohm R."/>
            <person name="Pangilinan J."/>
            <person name="Park H.-J."/>
            <person name="Ramirez L."/>
            <person name="Alfaro M."/>
            <person name="Sun H."/>
            <person name="Tritt A."/>
            <person name="Yoshinaga Y."/>
            <person name="Zwiers L.-H."/>
            <person name="Turgeon B."/>
            <person name="Goodwin S."/>
            <person name="Spatafora J."/>
            <person name="Crous P."/>
            <person name="Grigoriev I."/>
        </authorList>
    </citation>
    <scope>NUCLEOTIDE SEQUENCE</scope>
    <source>
        <strain evidence="2">CBS 207.26</strain>
    </source>
</reference>
<evidence type="ECO:0000313" key="3">
    <source>
        <dbReference type="Proteomes" id="UP000800200"/>
    </source>
</evidence>